<dbReference type="OrthoDB" id="5920180at2759"/>
<dbReference type="STRING" id="36087.A0A077Z5D5"/>
<sequence length="434" mass="48672">MELEALELTCEVEITVGESSARGVKSVEIRTGVPSLEQCLTVCKVFEDTTLCMGVHYSFLEHTCKLMVSDAQLRSGYKIGPDESLAVLKSCVERPTEEPRNHTILIELPILSESCELNVIEQDRVGGVESVSLHEGVESLSACVTLCKLLENQACVGVHYAHWSEICNLIAREENNHGLYYPVDENEIFAFIKECRTNGPAQPQHSIEIPEEDIFPESSDYEDSDEESEDGVTIEYLFQTREYCNISDRTEEKTIKGFVLTSTMPETNSLDNCLFFCRAGWTGVPCAAVMYKLSSRSCNTYGRNETAEVTVPKRAVFKELLGCTNARIEAVPITGLKYYLPTLEEVCKVEVHQAPLLYGWKQMPGDPVPVDSEVTCLELCRIRKRENCTAVVYSQAKECTAMEVTYRLDPINVTRKAFMNLMQCRRGTLVDTLA</sequence>
<reference evidence="2" key="1">
    <citation type="submission" date="2014-01" db="EMBL/GenBank/DDBJ databases">
        <authorList>
            <person name="Aslett M."/>
        </authorList>
    </citation>
    <scope>NUCLEOTIDE SEQUENCE</scope>
</reference>
<evidence type="ECO:0000259" key="1">
    <source>
        <dbReference type="Pfam" id="PF00024"/>
    </source>
</evidence>
<dbReference type="InterPro" id="IPR003609">
    <property type="entry name" value="Pan_app"/>
</dbReference>
<organism evidence="2 3">
    <name type="scientific">Trichuris trichiura</name>
    <name type="common">Whipworm</name>
    <name type="synonym">Trichocephalus trichiurus</name>
    <dbReference type="NCBI Taxonomy" id="36087"/>
    <lineage>
        <taxon>Eukaryota</taxon>
        <taxon>Metazoa</taxon>
        <taxon>Ecdysozoa</taxon>
        <taxon>Nematoda</taxon>
        <taxon>Enoplea</taxon>
        <taxon>Dorylaimia</taxon>
        <taxon>Trichinellida</taxon>
        <taxon>Trichuridae</taxon>
        <taxon>Trichuris</taxon>
    </lineage>
</organism>
<reference evidence="2" key="2">
    <citation type="submission" date="2014-03" db="EMBL/GenBank/DDBJ databases">
        <title>The whipworm genome and dual-species transcriptomics of an intimate host-pathogen interaction.</title>
        <authorList>
            <person name="Foth B.J."/>
            <person name="Tsai I.J."/>
            <person name="Reid A.J."/>
            <person name="Bancroft A.J."/>
            <person name="Nichol S."/>
            <person name="Tracey A."/>
            <person name="Holroyd N."/>
            <person name="Cotton J.A."/>
            <person name="Stanley E.J."/>
            <person name="Zarowiecki M."/>
            <person name="Liu J.Z."/>
            <person name="Huckvale T."/>
            <person name="Cooper P.J."/>
            <person name="Grencis R.K."/>
            <person name="Berriman M."/>
        </authorList>
    </citation>
    <scope>NUCLEOTIDE SEQUENCE [LARGE SCALE GENOMIC DNA]</scope>
</reference>
<keyword evidence="3" id="KW-1185">Reference proteome</keyword>
<dbReference type="AlphaFoldDB" id="A0A077Z5D5"/>
<dbReference type="EMBL" id="HG805932">
    <property type="protein sequence ID" value="CDW55039.1"/>
    <property type="molecule type" value="Genomic_DNA"/>
</dbReference>
<accession>A0A077Z5D5</accession>
<feature type="domain" description="Apple" evidence="1">
    <location>
        <begin position="23"/>
        <end position="74"/>
    </location>
</feature>
<evidence type="ECO:0000313" key="2">
    <source>
        <dbReference type="EMBL" id="CDW55039.1"/>
    </source>
</evidence>
<dbReference type="Pfam" id="PF00024">
    <property type="entry name" value="PAN_1"/>
    <property type="match status" value="1"/>
</dbReference>
<protein>
    <recommendedName>
        <fullName evidence="1">Apple domain-containing protein</fullName>
    </recommendedName>
</protein>
<proteinExistence type="predicted"/>
<dbReference type="Proteomes" id="UP000030665">
    <property type="component" value="Unassembled WGS sequence"/>
</dbReference>
<name>A0A077Z5D5_TRITR</name>
<evidence type="ECO:0000313" key="3">
    <source>
        <dbReference type="Proteomes" id="UP000030665"/>
    </source>
</evidence>
<gene>
    <name evidence="2" type="ORF">TTRE_0000331001</name>
</gene>